<feature type="signal peptide" evidence="1">
    <location>
        <begin position="1"/>
        <end position="24"/>
    </location>
</feature>
<dbReference type="InterPro" id="IPR025419">
    <property type="entry name" value="DUF4142"/>
</dbReference>
<protein>
    <submittedName>
        <fullName evidence="3">Putative exported protein</fullName>
    </submittedName>
</protein>
<reference evidence="3 4" key="1">
    <citation type="journal article" date="2012" name="BMC Genomics">
        <title>Comparative genomics of the classical Bordetella subspecies: the evolution and exchange of virulence-associated diversity amongst closely related pathogens.</title>
        <authorList>
            <person name="Park J."/>
            <person name="Zhang Y."/>
            <person name="Buboltz A.M."/>
            <person name="Zhang X."/>
            <person name="Schuster S.C."/>
            <person name="Ahuja U."/>
            <person name="Liu M."/>
            <person name="Miller J.F."/>
            <person name="Sebaihia M."/>
            <person name="Bentley S.D."/>
            <person name="Parkhill J."/>
            <person name="Harvill E.T."/>
        </authorList>
    </citation>
    <scope>NUCLEOTIDE SEQUENCE [LARGE SCALE GENOMIC DNA]</scope>
    <source>
        <strain evidence="3 4">253</strain>
    </source>
</reference>
<dbReference type="PANTHER" id="PTHR38593">
    <property type="entry name" value="BLR2558 PROTEIN"/>
    <property type="match status" value="1"/>
</dbReference>
<organism evidence="3 4">
    <name type="scientific">Bordetella bronchiseptica 253</name>
    <dbReference type="NCBI Taxonomy" id="568707"/>
    <lineage>
        <taxon>Bacteria</taxon>
        <taxon>Pseudomonadati</taxon>
        <taxon>Pseudomonadota</taxon>
        <taxon>Betaproteobacteria</taxon>
        <taxon>Burkholderiales</taxon>
        <taxon>Alcaligenaceae</taxon>
        <taxon>Bordetella</taxon>
    </lineage>
</organism>
<evidence type="ECO:0000256" key="1">
    <source>
        <dbReference type="SAM" id="SignalP"/>
    </source>
</evidence>
<dbReference type="OrthoDB" id="118677at2"/>
<accession>A0A0C6P250</accession>
<evidence type="ECO:0000259" key="2">
    <source>
        <dbReference type="Pfam" id="PF13628"/>
    </source>
</evidence>
<dbReference type="InterPro" id="IPR012347">
    <property type="entry name" value="Ferritin-like"/>
</dbReference>
<evidence type="ECO:0000313" key="3">
    <source>
        <dbReference type="EMBL" id="CCJ53839.1"/>
    </source>
</evidence>
<dbReference type="Proteomes" id="UP000007564">
    <property type="component" value="Chromosome"/>
</dbReference>
<dbReference type="Gene3D" id="1.20.1260.10">
    <property type="match status" value="1"/>
</dbReference>
<dbReference type="PANTHER" id="PTHR38593:SF1">
    <property type="entry name" value="BLR2558 PROTEIN"/>
    <property type="match status" value="1"/>
</dbReference>
<gene>
    <name evidence="3" type="ORF">BN112_1922</name>
</gene>
<dbReference type="Pfam" id="PF13628">
    <property type="entry name" value="DUF4142"/>
    <property type="match status" value="1"/>
</dbReference>
<dbReference type="HOGENOM" id="CLU_079636_5_1_4"/>
<feature type="chain" id="PRO_5002189865" evidence="1">
    <location>
        <begin position="25"/>
        <end position="191"/>
    </location>
</feature>
<sequence>MKSLFITGAACMAMGLAAAGAVQAQTQTQTQQPPVSPAAGVDKLDSADRDFLEDAAQAGHLEVEGSKLALEKARSTQVKDFAQKMIDDHTKVGVQLDTLARGKGYQAPAEPSLVQKAKLQALSLRDEGFDQAYADEIGVAAHEDAVELFTKAAGEAKDPEVKQFAAATLESLKTHLEMAKTLQQAVAPAKQ</sequence>
<feature type="domain" description="DUF4142" evidence="2">
    <location>
        <begin position="47"/>
        <end position="182"/>
    </location>
</feature>
<dbReference type="AlphaFoldDB" id="A0A0C6P250"/>
<proteinExistence type="predicted"/>
<evidence type="ECO:0000313" key="4">
    <source>
        <dbReference type="Proteomes" id="UP000007564"/>
    </source>
</evidence>
<name>A0A0C6P250_BORBO</name>
<keyword evidence="1" id="KW-0732">Signal</keyword>
<dbReference type="RefSeq" id="WP_015064238.1">
    <property type="nucleotide sequence ID" value="NC_019382.1"/>
</dbReference>
<dbReference type="EMBL" id="HE965806">
    <property type="protein sequence ID" value="CCJ53839.1"/>
    <property type="molecule type" value="Genomic_DNA"/>
</dbReference>
<dbReference type="KEGG" id="bbh:BN112_1922"/>